<evidence type="ECO:0000313" key="3">
    <source>
        <dbReference type="EMBL" id="PYI00887.1"/>
    </source>
</evidence>
<dbReference type="OrthoDB" id="4840035at2759"/>
<evidence type="ECO:0000259" key="2">
    <source>
        <dbReference type="Pfam" id="PF24883"/>
    </source>
</evidence>
<dbReference type="STRING" id="1448318.A0A319DT47"/>
<keyword evidence="4" id="KW-1185">Reference proteome</keyword>
<feature type="non-terminal residue" evidence="3">
    <location>
        <position position="1"/>
    </location>
</feature>
<gene>
    <name evidence="3" type="ORF">BO78DRAFT_275985</name>
</gene>
<dbReference type="EMBL" id="KZ826432">
    <property type="protein sequence ID" value="PYI00887.1"/>
    <property type="molecule type" value="Genomic_DNA"/>
</dbReference>
<feature type="domain" description="Nephrocystin 3-like N-terminal" evidence="2">
    <location>
        <begin position="20"/>
        <end position="187"/>
    </location>
</feature>
<protein>
    <recommendedName>
        <fullName evidence="2">Nephrocystin 3-like N-terminal domain-containing protein</fullName>
    </recommendedName>
</protein>
<reference evidence="3 4" key="1">
    <citation type="submission" date="2018-02" db="EMBL/GenBank/DDBJ databases">
        <title>The genomes of Aspergillus section Nigri reveals drivers in fungal speciation.</title>
        <authorList>
            <consortium name="DOE Joint Genome Institute"/>
            <person name="Vesth T.C."/>
            <person name="Nybo J."/>
            <person name="Theobald S."/>
            <person name="Brandl J."/>
            <person name="Frisvad J.C."/>
            <person name="Nielsen K.F."/>
            <person name="Lyhne E.K."/>
            <person name="Kogle M.E."/>
            <person name="Kuo A."/>
            <person name="Riley R."/>
            <person name="Clum A."/>
            <person name="Nolan M."/>
            <person name="Lipzen A."/>
            <person name="Salamov A."/>
            <person name="Henrissat B."/>
            <person name="Wiebenga A."/>
            <person name="De vries R.P."/>
            <person name="Grigoriev I.V."/>
            <person name="Mortensen U.H."/>
            <person name="Andersen M.R."/>
            <person name="Baker S.E."/>
        </authorList>
    </citation>
    <scope>NUCLEOTIDE SEQUENCE [LARGE SCALE GENOMIC DNA]</scope>
    <source>
        <strain evidence="3 4">CBS 121057</strain>
    </source>
</reference>
<accession>A0A319DT47</accession>
<dbReference type="Pfam" id="PF24883">
    <property type="entry name" value="NPHP3_N"/>
    <property type="match status" value="1"/>
</dbReference>
<dbReference type="VEuPathDB" id="FungiDB:BO78DRAFT_275985"/>
<dbReference type="AlphaFoldDB" id="A0A319DT47"/>
<dbReference type="InterPro" id="IPR056884">
    <property type="entry name" value="NPHP3-like_N"/>
</dbReference>
<proteinExistence type="predicted"/>
<dbReference type="Proteomes" id="UP000248423">
    <property type="component" value="Unassembled WGS sequence"/>
</dbReference>
<evidence type="ECO:0000256" key="1">
    <source>
        <dbReference type="ARBA" id="ARBA00022737"/>
    </source>
</evidence>
<name>A0A319DT47_ASPSB</name>
<feature type="non-terminal residue" evidence="3">
    <location>
        <position position="199"/>
    </location>
</feature>
<organism evidence="3 4">
    <name type="scientific">Aspergillus sclerotiicarbonarius (strain CBS 121057 / IBT 28362)</name>
    <dbReference type="NCBI Taxonomy" id="1448318"/>
    <lineage>
        <taxon>Eukaryota</taxon>
        <taxon>Fungi</taxon>
        <taxon>Dikarya</taxon>
        <taxon>Ascomycota</taxon>
        <taxon>Pezizomycotina</taxon>
        <taxon>Eurotiomycetes</taxon>
        <taxon>Eurotiomycetidae</taxon>
        <taxon>Eurotiales</taxon>
        <taxon>Aspergillaceae</taxon>
        <taxon>Aspergillus</taxon>
        <taxon>Aspergillus subgen. Circumdati</taxon>
    </lineage>
</organism>
<evidence type="ECO:0000313" key="4">
    <source>
        <dbReference type="Proteomes" id="UP000248423"/>
    </source>
</evidence>
<keyword evidence="1" id="KW-0677">Repeat</keyword>
<sequence>IGHILQETPSLILPPEILHDIHQWTESHSSRMIWIQGPDSSTYASTLSLTAMHLYTSNIMAGHACISFFCKPIPPSSQPAIVVPENIVVSLLYSTIAQLADHLPVRFPAVPELAAQRFELLDGSFGSAMIAVRMIEALLVYVAPRELVWVFDGLQVAENQRTIPVLRRLVEALRVQEGRSRSKVCFTTDGSSHVLVRAV</sequence>